<gene>
    <name evidence="7 9" type="primary">pgl</name>
    <name evidence="9" type="ORF">HF690_08555</name>
</gene>
<dbReference type="GO" id="GO:0006098">
    <property type="term" value="P:pentose-phosphate shunt"/>
    <property type="evidence" value="ECO:0007669"/>
    <property type="project" value="UniProtKB-UniPathway"/>
</dbReference>
<comment type="similarity">
    <text evidence="4 7">Belongs to the glucosamine/galactosamine-6-phosphate isomerase family. 6-phosphogluconolactonase subfamily.</text>
</comment>
<dbReference type="SUPFAM" id="SSF100950">
    <property type="entry name" value="NagB/RpiA/CoA transferase-like"/>
    <property type="match status" value="1"/>
</dbReference>
<dbReference type="PANTHER" id="PTHR11054:SF0">
    <property type="entry name" value="6-PHOSPHOGLUCONOLACTONASE"/>
    <property type="match status" value="1"/>
</dbReference>
<comment type="pathway">
    <text evidence="3 7">Carbohydrate degradation; pentose phosphate pathway; D-ribulose 5-phosphate from D-glucose 6-phosphate (oxidative stage): step 2/3.</text>
</comment>
<comment type="catalytic activity">
    <reaction evidence="1 7">
        <text>6-phospho-D-glucono-1,5-lactone + H2O = 6-phospho-D-gluconate + H(+)</text>
        <dbReference type="Rhea" id="RHEA:12556"/>
        <dbReference type="ChEBI" id="CHEBI:15377"/>
        <dbReference type="ChEBI" id="CHEBI:15378"/>
        <dbReference type="ChEBI" id="CHEBI:57955"/>
        <dbReference type="ChEBI" id="CHEBI:58759"/>
        <dbReference type="EC" id="3.1.1.31"/>
    </reaction>
</comment>
<dbReference type="EMBL" id="JAAZQD010000003">
    <property type="protein sequence ID" value="NKZ38999.1"/>
    <property type="molecule type" value="Genomic_DNA"/>
</dbReference>
<comment type="caution">
    <text evidence="9">The sequence shown here is derived from an EMBL/GenBank/DDBJ whole genome shotgun (WGS) entry which is preliminary data.</text>
</comment>
<evidence type="ECO:0000313" key="9">
    <source>
        <dbReference type="EMBL" id="NKZ38999.1"/>
    </source>
</evidence>
<dbReference type="NCBIfam" id="TIGR01198">
    <property type="entry name" value="pgl"/>
    <property type="match status" value="1"/>
</dbReference>
<dbReference type="UniPathway" id="UPA00115">
    <property type="reaction ID" value="UER00409"/>
</dbReference>
<sequence>MNTHSPTPDATPPEGSAALSWHTSEHAEQLAQALAETVARDLRVAIDARGQAGMALSGGSTPKRFMEQLARCALDWSKVVVTLVDERWVPPEHPRSNAGLLRKHLLHGPAAQAQFLPLYAHAPTPENGLPRVAARLDALDLPLDVVVLGMGEDGHTASFFPEGDHLRQALDPNGSARVLPMRAPGADEPRITLSLPVLVQARALYLLIEGDAKRRVLEQAMDDAELPIGAVLQHAPDLQTYWCP</sequence>
<evidence type="ECO:0000256" key="6">
    <source>
        <dbReference type="ARBA" id="ARBA00020337"/>
    </source>
</evidence>
<dbReference type="InterPro" id="IPR005900">
    <property type="entry name" value="6-phosphogluconolactonase_DevB"/>
</dbReference>
<protein>
    <recommendedName>
        <fullName evidence="6 7">6-phosphogluconolactonase</fullName>
        <shortName evidence="7">6PGL</shortName>
        <ecNumber evidence="5 7">3.1.1.31</ecNumber>
    </recommendedName>
</protein>
<evidence type="ECO:0000256" key="1">
    <source>
        <dbReference type="ARBA" id="ARBA00000832"/>
    </source>
</evidence>
<dbReference type="AlphaFoldDB" id="A0A846ZN76"/>
<evidence type="ECO:0000256" key="4">
    <source>
        <dbReference type="ARBA" id="ARBA00010662"/>
    </source>
</evidence>
<comment type="function">
    <text evidence="2 7">Hydrolysis of 6-phosphogluconolactone to 6-phosphogluconate.</text>
</comment>
<dbReference type="Proteomes" id="UP000541636">
    <property type="component" value="Unassembled WGS sequence"/>
</dbReference>
<keyword evidence="10" id="KW-1185">Reference proteome</keyword>
<feature type="domain" description="Glucosamine/galactosamine-6-phosphate isomerase" evidence="8">
    <location>
        <begin position="26"/>
        <end position="241"/>
    </location>
</feature>
<dbReference type="GO" id="GO:0005975">
    <property type="term" value="P:carbohydrate metabolic process"/>
    <property type="evidence" value="ECO:0007669"/>
    <property type="project" value="UniProtKB-UniRule"/>
</dbReference>
<dbReference type="InterPro" id="IPR006148">
    <property type="entry name" value="Glc/Gal-6P_isomerase"/>
</dbReference>
<evidence type="ECO:0000259" key="8">
    <source>
        <dbReference type="Pfam" id="PF01182"/>
    </source>
</evidence>
<accession>A0A846ZN76</accession>
<keyword evidence="7 9" id="KW-0378">Hydrolase</keyword>
<evidence type="ECO:0000313" key="10">
    <source>
        <dbReference type="Proteomes" id="UP000541636"/>
    </source>
</evidence>
<dbReference type="InterPro" id="IPR039104">
    <property type="entry name" value="6PGL"/>
</dbReference>
<dbReference type="RefSeq" id="WP_168609141.1">
    <property type="nucleotide sequence ID" value="NZ_JAAZQD010000003.1"/>
</dbReference>
<dbReference type="Gene3D" id="3.40.50.1360">
    <property type="match status" value="1"/>
</dbReference>
<name>A0A846ZN76_9GAMM</name>
<evidence type="ECO:0000256" key="7">
    <source>
        <dbReference type="RuleBase" id="RU365095"/>
    </source>
</evidence>
<evidence type="ECO:0000256" key="3">
    <source>
        <dbReference type="ARBA" id="ARBA00004961"/>
    </source>
</evidence>
<dbReference type="CDD" id="cd01400">
    <property type="entry name" value="6PGL"/>
    <property type="match status" value="1"/>
</dbReference>
<evidence type="ECO:0000256" key="2">
    <source>
        <dbReference type="ARBA" id="ARBA00002681"/>
    </source>
</evidence>
<evidence type="ECO:0000256" key="5">
    <source>
        <dbReference type="ARBA" id="ARBA00013198"/>
    </source>
</evidence>
<proteinExistence type="inferred from homology"/>
<dbReference type="EC" id="3.1.1.31" evidence="5 7"/>
<reference evidence="9 10" key="1">
    <citation type="journal article" date="2017" name="Int. J. Syst. Evol. Microbiol.">
        <title>Oleiagrimonas citrea sp. nov., a marine bacterium isolated from tidal flat sediment and emended description of the genus Oleiagrimonas Fang et al. 2015 and Oleiagrimonas soli.</title>
        <authorList>
            <person name="Yang S.H."/>
            <person name="Seo H.S."/>
            <person name="Seong C.N."/>
            <person name="Kwon K.K."/>
        </authorList>
    </citation>
    <scope>NUCLEOTIDE SEQUENCE [LARGE SCALE GENOMIC DNA]</scope>
    <source>
        <strain evidence="9 10">MEBiC09124</strain>
    </source>
</reference>
<dbReference type="Pfam" id="PF01182">
    <property type="entry name" value="Glucosamine_iso"/>
    <property type="match status" value="1"/>
</dbReference>
<dbReference type="PANTHER" id="PTHR11054">
    <property type="entry name" value="6-PHOSPHOGLUCONOLACTONASE"/>
    <property type="match status" value="1"/>
</dbReference>
<dbReference type="GO" id="GO:0017057">
    <property type="term" value="F:6-phosphogluconolactonase activity"/>
    <property type="evidence" value="ECO:0007669"/>
    <property type="project" value="UniProtKB-UniRule"/>
</dbReference>
<dbReference type="InterPro" id="IPR037171">
    <property type="entry name" value="NagB/RpiA_transferase-like"/>
</dbReference>
<organism evidence="9 10">
    <name type="scientific">Oleiagrimonas citrea</name>
    <dbReference type="NCBI Taxonomy" id="1665687"/>
    <lineage>
        <taxon>Bacteria</taxon>
        <taxon>Pseudomonadati</taxon>
        <taxon>Pseudomonadota</taxon>
        <taxon>Gammaproteobacteria</taxon>
        <taxon>Lysobacterales</taxon>
        <taxon>Rhodanobacteraceae</taxon>
        <taxon>Oleiagrimonas</taxon>
    </lineage>
</organism>